<dbReference type="eggNOG" id="KOG0958">
    <property type="taxonomic scope" value="Eukaryota"/>
</dbReference>
<dbReference type="GO" id="GO:0000785">
    <property type="term" value="C:chromatin"/>
    <property type="evidence" value="ECO:0000318"/>
    <property type="project" value="GO_Central"/>
</dbReference>
<name>T1EHY0_HELRO</name>
<dbReference type="SMART" id="SM00545">
    <property type="entry name" value="JmjN"/>
    <property type="match status" value="1"/>
</dbReference>
<dbReference type="KEGG" id="hro:HELRODRAFT_132346"/>
<dbReference type="EnsemblMetazoa" id="HelroT132346">
    <property type="protein sequence ID" value="HelroP132346"/>
    <property type="gene ID" value="HelroG132346"/>
</dbReference>
<dbReference type="GO" id="GO:0010468">
    <property type="term" value="P:regulation of gene expression"/>
    <property type="evidence" value="ECO:0000318"/>
    <property type="project" value="GO_Central"/>
</dbReference>
<dbReference type="InterPro" id="IPR003347">
    <property type="entry name" value="JmjC_dom"/>
</dbReference>
<dbReference type="SUPFAM" id="SSF51197">
    <property type="entry name" value="Clavaminate synthase-like"/>
    <property type="match status" value="1"/>
</dbReference>
<dbReference type="HOGENOM" id="CLU_001442_6_0_1"/>
<dbReference type="AlphaFoldDB" id="T1EHY0"/>
<dbReference type="OMA" id="QAPPHRN"/>
<feature type="domain" description="JmjN" evidence="1">
    <location>
        <begin position="2"/>
        <end position="44"/>
    </location>
</feature>
<reference evidence="4" key="3">
    <citation type="submission" date="2015-06" db="UniProtKB">
        <authorList>
            <consortium name="EnsemblMetazoa"/>
        </authorList>
    </citation>
    <scope>IDENTIFICATION</scope>
</reference>
<dbReference type="PROSITE" id="PS51183">
    <property type="entry name" value="JMJN"/>
    <property type="match status" value="1"/>
</dbReference>
<dbReference type="CTD" id="20196180"/>
<protein>
    <recommendedName>
        <fullName evidence="6">JmjC domain-containing protein</fullName>
    </recommendedName>
</protein>
<reference evidence="3 5" key="2">
    <citation type="journal article" date="2013" name="Nature">
        <title>Insights into bilaterian evolution from three spiralian genomes.</title>
        <authorList>
            <person name="Simakov O."/>
            <person name="Marletaz F."/>
            <person name="Cho S.J."/>
            <person name="Edsinger-Gonzales E."/>
            <person name="Havlak P."/>
            <person name="Hellsten U."/>
            <person name="Kuo D.H."/>
            <person name="Larsson T."/>
            <person name="Lv J."/>
            <person name="Arendt D."/>
            <person name="Savage R."/>
            <person name="Osoegawa K."/>
            <person name="de Jong P."/>
            <person name="Grimwood J."/>
            <person name="Chapman J.A."/>
            <person name="Shapiro H."/>
            <person name="Aerts A."/>
            <person name="Otillar R.P."/>
            <person name="Terry A.Y."/>
            <person name="Boore J.L."/>
            <person name="Grigoriev I.V."/>
            <person name="Lindberg D.R."/>
            <person name="Seaver E.C."/>
            <person name="Weisblat D.A."/>
            <person name="Putnam N.H."/>
            <person name="Rokhsar D.S."/>
        </authorList>
    </citation>
    <scope>NUCLEOTIDE SEQUENCE</scope>
</reference>
<proteinExistence type="predicted"/>
<evidence type="ECO:0000259" key="1">
    <source>
        <dbReference type="PROSITE" id="PS51183"/>
    </source>
</evidence>
<dbReference type="EMBL" id="AMQM01001849">
    <property type="status" value="NOT_ANNOTATED_CDS"/>
    <property type="molecule type" value="Genomic_DNA"/>
</dbReference>
<dbReference type="GeneID" id="20196180"/>
<feature type="domain" description="JmjC" evidence="2">
    <location>
        <begin position="131"/>
        <end position="297"/>
    </location>
</feature>
<dbReference type="GO" id="GO:0006338">
    <property type="term" value="P:chromatin remodeling"/>
    <property type="evidence" value="ECO:0000318"/>
    <property type="project" value="GO_Central"/>
</dbReference>
<dbReference type="Pfam" id="PF02373">
    <property type="entry name" value="JmjC"/>
    <property type="match status" value="1"/>
</dbReference>
<dbReference type="InterPro" id="IPR003349">
    <property type="entry name" value="JmjN"/>
</dbReference>
<dbReference type="OrthoDB" id="9547406at2759"/>
<dbReference type="InParanoid" id="T1EHY0"/>
<dbReference type="Proteomes" id="UP000015101">
    <property type="component" value="Unassembled WGS sequence"/>
</dbReference>
<gene>
    <name evidence="4" type="primary">20196180</name>
    <name evidence="3" type="ORF">HELRODRAFT_132346</name>
</gene>
<organism evidence="4 5">
    <name type="scientific">Helobdella robusta</name>
    <name type="common">Californian leech</name>
    <dbReference type="NCBI Taxonomy" id="6412"/>
    <lineage>
        <taxon>Eukaryota</taxon>
        <taxon>Metazoa</taxon>
        <taxon>Spiralia</taxon>
        <taxon>Lophotrochozoa</taxon>
        <taxon>Annelida</taxon>
        <taxon>Clitellata</taxon>
        <taxon>Hirudinea</taxon>
        <taxon>Rhynchobdellida</taxon>
        <taxon>Glossiphoniidae</taxon>
        <taxon>Helobdella</taxon>
    </lineage>
</organism>
<evidence type="ECO:0008006" key="6">
    <source>
        <dbReference type="Google" id="ProtNLM"/>
    </source>
</evidence>
<dbReference type="STRING" id="6412.T1EHY0"/>
<keyword evidence="5" id="KW-1185">Reference proteome</keyword>
<dbReference type="GO" id="GO:0032454">
    <property type="term" value="F:histone H3K9 demethylase activity"/>
    <property type="evidence" value="ECO:0000318"/>
    <property type="project" value="GO_Central"/>
</dbReference>
<dbReference type="PROSITE" id="PS51184">
    <property type="entry name" value="JMJC"/>
    <property type="match status" value="1"/>
</dbReference>
<sequence length="326" mass="37781">QIMVFHPTEEEFSDFGKYIQYMESVGAHKAGIAKVVPPASWIPRRSGYDDIDVMIPGPLKQIIKGGQGKYQCSNIKQDSMHVKDFKAMANSKKYRPPDCDGDMESIERKYWKNVTFNPAIYGADVSDSLYDKDQELWNPAKLKTILDHVEEDYNTTIEGVTSTYLYFGMWKSTFAWHTEDMDLYSINVLHFGAPKFWYSIPTEHGRKLERLAASYFPDDANTCANFLRHKSTLISPTALRLNNIPYNKIQQGPRDIIISFPFAYHAGFNTGFNCAESTNFASLRWIEYGKRAIQCDCRPHMVRFSMKCFVRRYQPDKWELFQNNLD</sequence>
<dbReference type="EMBL" id="KB097639">
    <property type="protein sequence ID" value="ESN92731.1"/>
    <property type="molecule type" value="Genomic_DNA"/>
</dbReference>
<reference evidence="5" key="1">
    <citation type="submission" date="2012-12" db="EMBL/GenBank/DDBJ databases">
        <authorList>
            <person name="Hellsten U."/>
            <person name="Grimwood J."/>
            <person name="Chapman J.A."/>
            <person name="Shapiro H."/>
            <person name="Aerts A."/>
            <person name="Otillar R.P."/>
            <person name="Terry A.Y."/>
            <person name="Boore J.L."/>
            <person name="Simakov O."/>
            <person name="Marletaz F."/>
            <person name="Cho S.-J."/>
            <person name="Edsinger-Gonzales E."/>
            <person name="Havlak P."/>
            <person name="Kuo D.-H."/>
            <person name="Larsson T."/>
            <person name="Lv J."/>
            <person name="Arendt D."/>
            <person name="Savage R."/>
            <person name="Osoegawa K."/>
            <person name="de Jong P."/>
            <person name="Lindberg D.R."/>
            <person name="Seaver E.C."/>
            <person name="Weisblat D.A."/>
            <person name="Putnam N.H."/>
            <person name="Grigoriev I.V."/>
            <person name="Rokhsar D.S."/>
        </authorList>
    </citation>
    <scope>NUCLEOTIDE SEQUENCE</scope>
</reference>
<dbReference type="PANTHER" id="PTHR10694">
    <property type="entry name" value="LYSINE-SPECIFIC DEMETHYLASE"/>
    <property type="match status" value="1"/>
</dbReference>
<evidence type="ECO:0000259" key="2">
    <source>
        <dbReference type="PROSITE" id="PS51184"/>
    </source>
</evidence>
<dbReference type="Gene3D" id="2.60.120.650">
    <property type="entry name" value="Cupin"/>
    <property type="match status" value="1"/>
</dbReference>
<dbReference type="Pfam" id="PF02375">
    <property type="entry name" value="JmjN"/>
    <property type="match status" value="1"/>
</dbReference>
<dbReference type="GO" id="GO:0051864">
    <property type="term" value="F:histone H3K36 demethylase activity"/>
    <property type="evidence" value="ECO:0000318"/>
    <property type="project" value="GO_Central"/>
</dbReference>
<dbReference type="SMART" id="SM00558">
    <property type="entry name" value="JmjC"/>
    <property type="match status" value="1"/>
</dbReference>
<dbReference type="RefSeq" id="XP_009029034.1">
    <property type="nucleotide sequence ID" value="XM_009030786.1"/>
</dbReference>
<evidence type="ECO:0000313" key="5">
    <source>
        <dbReference type="Proteomes" id="UP000015101"/>
    </source>
</evidence>
<evidence type="ECO:0000313" key="3">
    <source>
        <dbReference type="EMBL" id="ESN92731.1"/>
    </source>
</evidence>
<dbReference type="PANTHER" id="PTHR10694:SF129">
    <property type="entry name" value="LYSINE-SPECIFIC DEMETHYLASE 4B-RELATED"/>
    <property type="match status" value="1"/>
</dbReference>
<accession>T1EHY0</accession>
<dbReference type="GO" id="GO:0005634">
    <property type="term" value="C:nucleus"/>
    <property type="evidence" value="ECO:0000318"/>
    <property type="project" value="GO_Central"/>
</dbReference>
<evidence type="ECO:0000313" key="4">
    <source>
        <dbReference type="EnsemblMetazoa" id="HelroP132346"/>
    </source>
</evidence>